<accession>A0A5D3CLM6</accession>
<name>A0A5D3CLM6_CUCMM</name>
<dbReference type="AlphaFoldDB" id="A0A5D3CLM6"/>
<sequence length="117" mass="12413">MTNATLPPLPAPALTEAANGIISVSTIKDPTDAVVPAYEGATLGDQVKLMLVIGNKQWDYSKVLTSADVGKKITFGIERDHFSKGLAAAADARLWYSISRDGQIPGMSSELKVAIVR</sequence>
<dbReference type="EMBL" id="SSTD01010239">
    <property type="protein sequence ID" value="TYK12212.1"/>
    <property type="molecule type" value="Genomic_DNA"/>
</dbReference>
<protein>
    <submittedName>
        <fullName evidence="1">Uncharacterized protein</fullName>
    </submittedName>
</protein>
<organism evidence="1 2">
    <name type="scientific">Cucumis melo var. makuwa</name>
    <name type="common">Oriental melon</name>
    <dbReference type="NCBI Taxonomy" id="1194695"/>
    <lineage>
        <taxon>Eukaryota</taxon>
        <taxon>Viridiplantae</taxon>
        <taxon>Streptophyta</taxon>
        <taxon>Embryophyta</taxon>
        <taxon>Tracheophyta</taxon>
        <taxon>Spermatophyta</taxon>
        <taxon>Magnoliopsida</taxon>
        <taxon>eudicotyledons</taxon>
        <taxon>Gunneridae</taxon>
        <taxon>Pentapetalae</taxon>
        <taxon>rosids</taxon>
        <taxon>fabids</taxon>
        <taxon>Cucurbitales</taxon>
        <taxon>Cucurbitaceae</taxon>
        <taxon>Benincaseae</taxon>
        <taxon>Cucumis</taxon>
    </lineage>
</organism>
<gene>
    <name evidence="1" type="ORF">E5676_scaffold19483G00010</name>
</gene>
<evidence type="ECO:0000313" key="1">
    <source>
        <dbReference type="EMBL" id="TYK12212.1"/>
    </source>
</evidence>
<reference evidence="1 2" key="1">
    <citation type="submission" date="2019-08" db="EMBL/GenBank/DDBJ databases">
        <title>Draft genome sequences of two oriental melons (Cucumis melo L. var makuwa).</title>
        <authorList>
            <person name="Kwon S.-Y."/>
        </authorList>
    </citation>
    <scope>NUCLEOTIDE SEQUENCE [LARGE SCALE GENOMIC DNA]</scope>
    <source>
        <strain evidence="2">cv. Chang Bougi</strain>
        <tissue evidence="1">Leaf</tissue>
    </source>
</reference>
<proteinExistence type="predicted"/>
<dbReference type="Proteomes" id="UP000321947">
    <property type="component" value="Unassembled WGS sequence"/>
</dbReference>
<comment type="caution">
    <text evidence="1">The sequence shown here is derived from an EMBL/GenBank/DDBJ whole genome shotgun (WGS) entry which is preliminary data.</text>
</comment>
<evidence type="ECO:0000313" key="2">
    <source>
        <dbReference type="Proteomes" id="UP000321947"/>
    </source>
</evidence>